<sequence>MFKILDEVNKYKNSLSYCMLARVEEIYDRYRKYKFTFRRAKRL</sequence>
<evidence type="ECO:0000313" key="1">
    <source>
        <dbReference type="EMBL" id="CAG9707517.1"/>
    </source>
</evidence>
<dbReference type="EMBL" id="CAKJVE010000004">
    <property type="protein sequence ID" value="CAG9707517.1"/>
    <property type="molecule type" value="Genomic_DNA"/>
</dbReference>
<proteinExistence type="predicted"/>
<evidence type="ECO:0000313" key="2">
    <source>
        <dbReference type="Proteomes" id="UP000789738"/>
    </source>
</evidence>
<dbReference type="Proteomes" id="UP000789738">
    <property type="component" value="Unassembled WGS sequence"/>
</dbReference>
<reference evidence="1" key="1">
    <citation type="submission" date="2021-10" db="EMBL/GenBank/DDBJ databases">
        <authorList>
            <person name="Mesa V."/>
        </authorList>
    </citation>
    <scope>NUCLEOTIDE SEQUENCE</scope>
    <source>
        <strain evidence="1">CC3_PB</strain>
    </source>
</reference>
<organism evidence="1 2">
    <name type="scientific">Clostridium neonatale</name>
    <dbReference type="NCBI Taxonomy" id="137838"/>
    <lineage>
        <taxon>Bacteria</taxon>
        <taxon>Bacillati</taxon>
        <taxon>Bacillota</taxon>
        <taxon>Clostridia</taxon>
        <taxon>Eubacteriales</taxon>
        <taxon>Clostridiaceae</taxon>
        <taxon>Clostridium</taxon>
    </lineage>
</organism>
<protein>
    <submittedName>
        <fullName evidence="1">Uncharacterized protein</fullName>
    </submittedName>
</protein>
<name>A0AA86MPD8_9CLOT</name>
<gene>
    <name evidence="1" type="ORF">CNEO_43066</name>
</gene>
<dbReference type="AlphaFoldDB" id="A0AA86MPD8"/>
<comment type="caution">
    <text evidence="1">The sequence shown here is derived from an EMBL/GenBank/DDBJ whole genome shotgun (WGS) entry which is preliminary data.</text>
</comment>
<accession>A0AA86MPD8</accession>